<proteinExistence type="predicted"/>
<dbReference type="PIRSF" id="PIRSF012608">
    <property type="entry name" value="UCP012608"/>
    <property type="match status" value="1"/>
</dbReference>
<dbReference type="Pfam" id="PF10094">
    <property type="entry name" value="DUF2332"/>
    <property type="match status" value="1"/>
</dbReference>
<evidence type="ECO:0000313" key="1">
    <source>
        <dbReference type="EMBL" id="UOQ48948.1"/>
    </source>
</evidence>
<sequence>MSVSQLSKVFRTFAERECTGSSPLYEYLSLKIADDSELIALASHAKQGQPIPNLLFGAVHFLLLTGKDHKLKEFYPSIVDNPSSVRDSFPYFKDFCLNHSSEIKDMIQNKLVQTNEVRRCAYLFPVFQYIFDTVHKPLAQIEIGTSAGLQLLWDKYSYSYGSNEIYGNRNADVHLYSIIKKGKMPFLKDNIPPVANRIGVDLHTVDLKKETEYLWLNALIWPEHHERRVLFQKASRCVKENHLTLIDGDGVELLPNLTENISNDYCICVFHTHVANQMPEDAVNKLLHHVKMIGENREIFHIYNNIEDRDLHLQYYVDGTEYVKRIGQTDGHGRWFTWELPKRIL</sequence>
<dbReference type="EMBL" id="CP095072">
    <property type="protein sequence ID" value="UOQ48948.1"/>
    <property type="molecule type" value="Genomic_DNA"/>
</dbReference>
<organism evidence="1 2">
    <name type="scientific">Gracilibacillus caseinilyticus</name>
    <dbReference type="NCBI Taxonomy" id="2932256"/>
    <lineage>
        <taxon>Bacteria</taxon>
        <taxon>Bacillati</taxon>
        <taxon>Bacillota</taxon>
        <taxon>Bacilli</taxon>
        <taxon>Bacillales</taxon>
        <taxon>Bacillaceae</taxon>
        <taxon>Gracilibacillus</taxon>
    </lineage>
</organism>
<name>A0ABY4EYL0_9BACI</name>
<dbReference type="Proteomes" id="UP000831782">
    <property type="component" value="Chromosome"/>
</dbReference>
<keyword evidence="2" id="KW-1185">Reference proteome</keyword>
<protein>
    <submittedName>
        <fullName evidence="1">DUF2332 domain-containing protein</fullName>
    </submittedName>
</protein>
<evidence type="ECO:0000313" key="2">
    <source>
        <dbReference type="Proteomes" id="UP000831782"/>
    </source>
</evidence>
<reference evidence="1 2" key="1">
    <citation type="submission" date="2022-04" db="EMBL/GenBank/DDBJ databases">
        <title>Gracilibacillus sp. isolated from saltern.</title>
        <authorList>
            <person name="Won M."/>
            <person name="Lee C.-M."/>
            <person name="Woen H.-Y."/>
            <person name="Kwon S.-W."/>
        </authorList>
    </citation>
    <scope>NUCLEOTIDE SEQUENCE [LARGE SCALE GENOMIC DNA]</scope>
    <source>
        <strain evidence="1 2">SSWR10-1</strain>
    </source>
</reference>
<dbReference type="RefSeq" id="WP_244720252.1">
    <property type="nucleotide sequence ID" value="NZ_CP095072.1"/>
</dbReference>
<gene>
    <name evidence="1" type="ORF">MUN88_02065</name>
</gene>
<accession>A0ABY4EYL0</accession>
<dbReference type="InterPro" id="IPR011200">
    <property type="entry name" value="UCP012608"/>
</dbReference>